<sequence>MAAGTVQILRIPSFPPNPSERAALKKKALAAGVKSITLNDGRWRFDSDIRTFRTGTVFCLKGRFGRSGIDRVKILLVWPFAELLNFNEAFQCKKFLHPWYIHWHLGTFSFKRFSQLVSCSWF</sequence>
<protein>
    <submittedName>
        <fullName evidence="1">Uncharacterized protein</fullName>
    </submittedName>
</protein>
<proteinExistence type="predicted"/>
<comment type="caution">
    <text evidence="1">The sequence shown here is derived from an EMBL/GenBank/DDBJ whole genome shotgun (WGS) entry which is preliminary data.</text>
</comment>
<dbReference type="AlphaFoldDB" id="A0A4Y2J557"/>
<dbReference type="EMBL" id="BGPR01003205">
    <property type="protein sequence ID" value="GBM85075.1"/>
    <property type="molecule type" value="Genomic_DNA"/>
</dbReference>
<name>A0A4Y2J557_ARAVE</name>
<gene>
    <name evidence="1" type="ORF">AVEN_109375_1</name>
</gene>
<evidence type="ECO:0000313" key="1">
    <source>
        <dbReference type="EMBL" id="GBM85075.1"/>
    </source>
</evidence>
<reference evidence="1 2" key="1">
    <citation type="journal article" date="2019" name="Sci. Rep.">
        <title>Orb-weaving spider Araneus ventricosus genome elucidates the spidroin gene catalogue.</title>
        <authorList>
            <person name="Kono N."/>
            <person name="Nakamura H."/>
            <person name="Ohtoshi R."/>
            <person name="Moran D.A.P."/>
            <person name="Shinohara A."/>
            <person name="Yoshida Y."/>
            <person name="Fujiwara M."/>
            <person name="Mori M."/>
            <person name="Tomita M."/>
            <person name="Arakawa K."/>
        </authorList>
    </citation>
    <scope>NUCLEOTIDE SEQUENCE [LARGE SCALE GENOMIC DNA]</scope>
</reference>
<dbReference type="Proteomes" id="UP000499080">
    <property type="component" value="Unassembled WGS sequence"/>
</dbReference>
<evidence type="ECO:0000313" key="2">
    <source>
        <dbReference type="Proteomes" id="UP000499080"/>
    </source>
</evidence>
<accession>A0A4Y2J557</accession>
<keyword evidence="2" id="KW-1185">Reference proteome</keyword>
<organism evidence="1 2">
    <name type="scientific">Araneus ventricosus</name>
    <name type="common">Orbweaver spider</name>
    <name type="synonym">Epeira ventricosa</name>
    <dbReference type="NCBI Taxonomy" id="182803"/>
    <lineage>
        <taxon>Eukaryota</taxon>
        <taxon>Metazoa</taxon>
        <taxon>Ecdysozoa</taxon>
        <taxon>Arthropoda</taxon>
        <taxon>Chelicerata</taxon>
        <taxon>Arachnida</taxon>
        <taxon>Araneae</taxon>
        <taxon>Araneomorphae</taxon>
        <taxon>Entelegynae</taxon>
        <taxon>Araneoidea</taxon>
        <taxon>Araneidae</taxon>
        <taxon>Araneus</taxon>
    </lineage>
</organism>